<organism evidence="2 3">
    <name type="scientific">Discina gigas</name>
    <dbReference type="NCBI Taxonomy" id="1032678"/>
    <lineage>
        <taxon>Eukaryota</taxon>
        <taxon>Fungi</taxon>
        <taxon>Dikarya</taxon>
        <taxon>Ascomycota</taxon>
        <taxon>Pezizomycotina</taxon>
        <taxon>Pezizomycetes</taxon>
        <taxon>Pezizales</taxon>
        <taxon>Discinaceae</taxon>
        <taxon>Discina</taxon>
    </lineage>
</organism>
<evidence type="ECO:0000313" key="3">
    <source>
        <dbReference type="Proteomes" id="UP001447188"/>
    </source>
</evidence>
<feature type="compositionally biased region" description="Polar residues" evidence="1">
    <location>
        <begin position="111"/>
        <end position="120"/>
    </location>
</feature>
<dbReference type="EMBL" id="JBBBZM010000151">
    <property type="protein sequence ID" value="KAL0632773.1"/>
    <property type="molecule type" value="Genomic_DNA"/>
</dbReference>
<feature type="region of interest" description="Disordered" evidence="1">
    <location>
        <begin position="96"/>
        <end position="120"/>
    </location>
</feature>
<comment type="caution">
    <text evidence="2">The sequence shown here is derived from an EMBL/GenBank/DDBJ whole genome shotgun (WGS) entry which is preliminary data.</text>
</comment>
<proteinExistence type="predicted"/>
<reference evidence="2 3" key="1">
    <citation type="submission" date="2024-02" db="EMBL/GenBank/DDBJ databases">
        <title>Discinaceae phylogenomics.</title>
        <authorList>
            <person name="Dirks A.C."/>
            <person name="James T.Y."/>
        </authorList>
    </citation>
    <scope>NUCLEOTIDE SEQUENCE [LARGE SCALE GENOMIC DNA]</scope>
    <source>
        <strain evidence="2 3">ACD0624</strain>
    </source>
</reference>
<feature type="region of interest" description="Disordered" evidence="1">
    <location>
        <begin position="386"/>
        <end position="413"/>
    </location>
</feature>
<protein>
    <submittedName>
        <fullName evidence="2">Uncharacterized protein</fullName>
    </submittedName>
</protein>
<feature type="region of interest" description="Disordered" evidence="1">
    <location>
        <begin position="291"/>
        <end position="370"/>
    </location>
</feature>
<evidence type="ECO:0000256" key="1">
    <source>
        <dbReference type="SAM" id="MobiDB-lite"/>
    </source>
</evidence>
<accession>A0ABR3G9Y9</accession>
<feature type="compositionally biased region" description="Polar residues" evidence="1">
    <location>
        <begin position="51"/>
        <end position="61"/>
    </location>
</feature>
<gene>
    <name evidence="2" type="ORF">Q9L58_008323</name>
</gene>
<keyword evidence="3" id="KW-1185">Reference proteome</keyword>
<name>A0ABR3G9Y9_9PEZI</name>
<feature type="compositionally biased region" description="Polar residues" evidence="1">
    <location>
        <begin position="305"/>
        <end position="325"/>
    </location>
</feature>
<dbReference type="Proteomes" id="UP001447188">
    <property type="component" value="Unassembled WGS sequence"/>
</dbReference>
<feature type="compositionally biased region" description="Basic and acidic residues" evidence="1">
    <location>
        <begin position="394"/>
        <end position="413"/>
    </location>
</feature>
<evidence type="ECO:0000313" key="2">
    <source>
        <dbReference type="EMBL" id="KAL0632773.1"/>
    </source>
</evidence>
<sequence length="438" mass="48489">MAISIVQNEQRKHLPYVVSRPDSGGAVDDLEDSDGNVLLHRPFIKRLRSKTPATSEISTGTFGRPAKKGTGNLVTNTPNMILSSPNTIPPVFEAPSSPNIDSSPPERWTSMDPSCQELSPPVSSLNYISEEFTYDLPENCHDRIPESQYTIDPQLKNDGVPETQLADTSKRPSLDPVIAVFIKSHTPFYVPHSAGYQMFEAAVSQRLKWGGSQADREWVVVGLAKDWQKLVKKYGEVGVFVRVVEDSWFNSDGEDLNDDIGDQEANEFGFMVRDSDLSILPYLTKTKVPATAPSLGRKNKPISPVLNTPQPRMPKGSQSTATKLQGQAKPTRPKPTKQETLIDESQLPNTGKPPNIVTEKRRPGRPRKSPLPVLVTRAIEDATLKTGPVSTTTDKSRRVPRKSEKASQELGIRAEKQTANQVALARRRLKILPEEFII</sequence>
<feature type="region of interest" description="Disordered" evidence="1">
    <location>
        <begin position="51"/>
        <end position="72"/>
    </location>
</feature>